<dbReference type="GO" id="GO:0005634">
    <property type="term" value="C:nucleus"/>
    <property type="evidence" value="ECO:0007669"/>
    <property type="project" value="InterPro"/>
</dbReference>
<dbReference type="EMBL" id="HG994366">
    <property type="protein sequence ID" value="CAF1888243.1"/>
    <property type="molecule type" value="Genomic_DNA"/>
</dbReference>
<feature type="region of interest" description="Disordered" evidence="1">
    <location>
        <begin position="1"/>
        <end position="21"/>
    </location>
</feature>
<accession>A0A816KBA7</accession>
<dbReference type="AlphaFoldDB" id="A0A816KBA7"/>
<dbReference type="InterPro" id="IPR007207">
    <property type="entry name" value="Not_N"/>
</dbReference>
<reference evidence="3" key="1">
    <citation type="submission" date="2021-01" db="EMBL/GenBank/DDBJ databases">
        <authorList>
            <consortium name="Genoscope - CEA"/>
            <person name="William W."/>
        </authorList>
    </citation>
    <scope>NUCLEOTIDE SEQUENCE</scope>
</reference>
<evidence type="ECO:0000259" key="2">
    <source>
        <dbReference type="Pfam" id="PF04065"/>
    </source>
</evidence>
<evidence type="ECO:0000256" key="1">
    <source>
        <dbReference type="SAM" id="MobiDB-lite"/>
    </source>
</evidence>
<dbReference type="GO" id="GO:0006355">
    <property type="term" value="P:regulation of DNA-templated transcription"/>
    <property type="evidence" value="ECO:0007669"/>
    <property type="project" value="InterPro"/>
</dbReference>
<protein>
    <submittedName>
        <fullName evidence="3">(rape) hypothetical protein</fullName>
    </submittedName>
</protein>
<dbReference type="OMA" id="ENIKTHC"/>
<organism evidence="3">
    <name type="scientific">Brassica napus</name>
    <name type="common">Rape</name>
    <dbReference type="NCBI Taxonomy" id="3708"/>
    <lineage>
        <taxon>Eukaryota</taxon>
        <taxon>Viridiplantae</taxon>
        <taxon>Streptophyta</taxon>
        <taxon>Embryophyta</taxon>
        <taxon>Tracheophyta</taxon>
        <taxon>Spermatophyta</taxon>
        <taxon>Magnoliopsida</taxon>
        <taxon>eudicotyledons</taxon>
        <taxon>Gunneridae</taxon>
        <taxon>Pentapetalae</taxon>
        <taxon>rosids</taxon>
        <taxon>malvids</taxon>
        <taxon>Brassicales</taxon>
        <taxon>Brassicaceae</taxon>
        <taxon>Brassiceae</taxon>
        <taxon>Brassica</taxon>
    </lineage>
</organism>
<name>A0A816KBA7_BRANA</name>
<sequence>MPYQHASTKKRVLKQQETQTLSAKPSELKKKIIGVSSLVGASRKLQGEIDRVLKKDKQTNSSFFGGFQVYDRDNVNQKEKFEPDLKKEIKKLQRYRDQIKTWIQPAEIKD</sequence>
<proteinExistence type="predicted"/>
<dbReference type="Proteomes" id="UP001295469">
    <property type="component" value="Chromosome C02"/>
</dbReference>
<evidence type="ECO:0000313" key="3">
    <source>
        <dbReference type="EMBL" id="CAF1888243.1"/>
    </source>
</evidence>
<dbReference type="Pfam" id="PF04065">
    <property type="entry name" value="Not3"/>
    <property type="match status" value="1"/>
</dbReference>
<dbReference type="Gramene" id="CDY02638">
    <property type="protein sequence ID" value="CDY02638"/>
    <property type="gene ID" value="GSBRNA2T00114770001"/>
</dbReference>
<feature type="domain" description="CCR4-Not complex component Not N-terminal" evidence="2">
    <location>
        <begin position="42"/>
        <end position="110"/>
    </location>
</feature>
<gene>
    <name evidence="3" type="ORF">DARMORV10_C02P09770.1</name>
</gene>